<reference evidence="1" key="1">
    <citation type="submission" date="2018-06" db="EMBL/GenBank/DDBJ databases">
        <authorList>
            <person name="Zhirakovskaya E."/>
        </authorList>
    </citation>
    <scope>NUCLEOTIDE SEQUENCE</scope>
</reference>
<dbReference type="EMBL" id="UOEU01000287">
    <property type="protein sequence ID" value="VAW31768.1"/>
    <property type="molecule type" value="Genomic_DNA"/>
</dbReference>
<dbReference type="PANTHER" id="PTHR34352">
    <property type="entry name" value="PROTEIN YHFA"/>
    <property type="match status" value="1"/>
</dbReference>
<dbReference type="Pfam" id="PF02566">
    <property type="entry name" value="OsmC"/>
    <property type="match status" value="1"/>
</dbReference>
<proteinExistence type="predicted"/>
<dbReference type="InterPro" id="IPR003718">
    <property type="entry name" value="OsmC/Ohr_fam"/>
</dbReference>
<protein>
    <submittedName>
        <fullName evidence="1">OsmC/Ohr family protein</fullName>
    </submittedName>
</protein>
<dbReference type="Gene3D" id="3.30.300.20">
    <property type="match status" value="1"/>
</dbReference>
<dbReference type="PANTHER" id="PTHR34352:SF1">
    <property type="entry name" value="PROTEIN YHFA"/>
    <property type="match status" value="1"/>
</dbReference>
<dbReference type="AlphaFoldDB" id="A0A3B0ULZ2"/>
<gene>
    <name evidence="1" type="ORF">MNBD_CHLOROFLEXI01-2997</name>
</gene>
<dbReference type="SUPFAM" id="SSF82784">
    <property type="entry name" value="OsmC-like"/>
    <property type="match status" value="1"/>
</dbReference>
<sequence>MSNAKTAEIVWSGKELQFSGTLGSGYTFDLNSNASKVGGSPMEFLLAGVAGCTAMDVISILQKMRQKVHEFSVEISGVRAEEHPKVYTEVEITYVVRGESINPDNVARAIELSKTIYCSASQMFQRAGTKLHTNYRIEEV</sequence>
<organism evidence="1">
    <name type="scientific">hydrothermal vent metagenome</name>
    <dbReference type="NCBI Taxonomy" id="652676"/>
    <lineage>
        <taxon>unclassified sequences</taxon>
        <taxon>metagenomes</taxon>
        <taxon>ecological metagenomes</taxon>
    </lineage>
</organism>
<accession>A0A3B0ULZ2</accession>
<dbReference type="InterPro" id="IPR015946">
    <property type="entry name" value="KH_dom-like_a/b"/>
</dbReference>
<evidence type="ECO:0000313" key="1">
    <source>
        <dbReference type="EMBL" id="VAW31768.1"/>
    </source>
</evidence>
<name>A0A3B0ULZ2_9ZZZZ</name>
<dbReference type="InterPro" id="IPR036102">
    <property type="entry name" value="OsmC/Ohrsf"/>
</dbReference>